<dbReference type="AlphaFoldDB" id="A0A698FER3"/>
<dbReference type="EMBL" id="AAKUWM010000005">
    <property type="protein sequence ID" value="ECV9657213.1"/>
    <property type="molecule type" value="Genomic_DNA"/>
</dbReference>
<keyword evidence="3 6" id="KW-0808">Transferase</keyword>
<evidence type="ECO:0000259" key="5">
    <source>
        <dbReference type="Pfam" id="PF00551"/>
    </source>
</evidence>
<dbReference type="GO" id="GO:0006189">
    <property type="term" value="P:'de novo' IMP biosynthetic process"/>
    <property type="evidence" value="ECO:0007669"/>
    <property type="project" value="TreeGrafter"/>
</dbReference>
<dbReference type="GO" id="GO:0005737">
    <property type="term" value="C:cytoplasm"/>
    <property type="evidence" value="ECO:0007669"/>
    <property type="project" value="TreeGrafter"/>
</dbReference>
<organism evidence="6">
    <name type="scientific">Campylobacter jejuni</name>
    <dbReference type="NCBI Taxonomy" id="197"/>
    <lineage>
        <taxon>Bacteria</taxon>
        <taxon>Pseudomonadati</taxon>
        <taxon>Campylobacterota</taxon>
        <taxon>Epsilonproteobacteria</taxon>
        <taxon>Campylobacterales</taxon>
        <taxon>Campylobacteraceae</taxon>
        <taxon>Campylobacter</taxon>
    </lineage>
</organism>
<reference evidence="6" key="1">
    <citation type="submission" date="2019-09" db="EMBL/GenBank/DDBJ databases">
        <authorList>
            <consortium name="GenomeTrakr network: Whole genome sequencing for foodborne pathogen traceback"/>
        </authorList>
    </citation>
    <scope>NUCLEOTIDE SEQUENCE [LARGE SCALE GENOMIC DNA]</scope>
    <source>
        <strain evidence="6">TTU_583</strain>
    </source>
</reference>
<dbReference type="PANTHER" id="PTHR43369:SF2">
    <property type="entry name" value="PHOSPHORIBOSYLGLYCINAMIDE FORMYLTRANSFERASE"/>
    <property type="match status" value="1"/>
</dbReference>
<feature type="domain" description="Formyl transferase N-terminal" evidence="5">
    <location>
        <begin position="77"/>
        <end position="143"/>
    </location>
</feature>
<accession>A0A698FER3</accession>
<evidence type="ECO:0000256" key="3">
    <source>
        <dbReference type="ARBA" id="ARBA00022679"/>
    </source>
</evidence>
<evidence type="ECO:0000256" key="1">
    <source>
        <dbReference type="ARBA" id="ARBA00005054"/>
    </source>
</evidence>
<dbReference type="GO" id="GO:0004644">
    <property type="term" value="F:phosphoribosylglycinamide formyltransferase activity"/>
    <property type="evidence" value="ECO:0007669"/>
    <property type="project" value="UniProtKB-EC"/>
</dbReference>
<dbReference type="Pfam" id="PF00551">
    <property type="entry name" value="Formyl_trans_N"/>
    <property type="match status" value="1"/>
</dbReference>
<gene>
    <name evidence="6" type="ORF">F2N06_04210</name>
</gene>
<sequence length="249" mass="29083">MEKLIGRCWVRKFKNIYIVGTGKVAQKCQKIANDFFNQEAFFFNTLENPDAFFNNLKDCLIISANNFYIFKRQCIQNNTIINYHNALLPKHRGSNAHMWTIWENNKQTGITWHKVEESIDSGAILTQKKIEIDECFTALKLLRTQHNLAIVSFEEALQNLTNNIFQIQTPSEEYHKKSDLPNKGYLELSWDKEKISRFLRAMDCGALSEIPKPKLKILGEEKEILFYEVNKFDLILNLSNNITLKITKE</sequence>
<dbReference type="SUPFAM" id="SSF53328">
    <property type="entry name" value="Formyltransferase"/>
    <property type="match status" value="1"/>
</dbReference>
<proteinExistence type="predicted"/>
<comment type="caution">
    <text evidence="6">The sequence shown here is derived from an EMBL/GenBank/DDBJ whole genome shotgun (WGS) entry which is preliminary data.</text>
</comment>
<evidence type="ECO:0000313" key="6">
    <source>
        <dbReference type="EMBL" id="ECV9657213.1"/>
    </source>
</evidence>
<name>A0A698FER3_CAMJU</name>
<evidence type="ECO:0000256" key="2">
    <source>
        <dbReference type="ARBA" id="ARBA00012254"/>
    </source>
</evidence>
<dbReference type="Gene3D" id="3.40.50.12230">
    <property type="match status" value="1"/>
</dbReference>
<protein>
    <recommendedName>
        <fullName evidence="2">phosphoribosylglycinamide formyltransferase 1</fullName>
        <ecNumber evidence="2">2.1.2.2</ecNumber>
    </recommendedName>
</protein>
<dbReference type="EC" id="2.1.2.2" evidence="2"/>
<dbReference type="PANTHER" id="PTHR43369">
    <property type="entry name" value="PHOSPHORIBOSYLGLYCINAMIDE FORMYLTRANSFERASE"/>
    <property type="match status" value="1"/>
</dbReference>
<dbReference type="InterPro" id="IPR002376">
    <property type="entry name" value="Formyl_transf_N"/>
</dbReference>
<evidence type="ECO:0000256" key="4">
    <source>
        <dbReference type="ARBA" id="ARBA00022755"/>
    </source>
</evidence>
<comment type="pathway">
    <text evidence="1">Purine metabolism; IMP biosynthesis via de novo pathway; N(2)-formyl-N(1)-(5-phospho-D-ribosyl)glycinamide from N(1)-(5-phospho-D-ribosyl)glycinamide (10-formyl THF route): step 1/1.</text>
</comment>
<keyword evidence="4" id="KW-0658">Purine biosynthesis</keyword>
<dbReference type="InterPro" id="IPR036477">
    <property type="entry name" value="Formyl_transf_N_sf"/>
</dbReference>